<comment type="caution">
    <text evidence="1">The sequence shown here is derived from an EMBL/GenBank/DDBJ whole genome shotgun (WGS) entry which is preliminary data.</text>
</comment>
<dbReference type="AlphaFoldDB" id="A0A0V1JGC4"/>
<organism evidence="1 2">
    <name type="scientific">Trichinella pseudospiralis</name>
    <name type="common">Parasitic roundworm</name>
    <dbReference type="NCBI Taxonomy" id="6337"/>
    <lineage>
        <taxon>Eukaryota</taxon>
        <taxon>Metazoa</taxon>
        <taxon>Ecdysozoa</taxon>
        <taxon>Nematoda</taxon>
        <taxon>Enoplea</taxon>
        <taxon>Dorylaimia</taxon>
        <taxon>Trichinellida</taxon>
        <taxon>Trichinellidae</taxon>
        <taxon>Trichinella</taxon>
    </lineage>
</organism>
<dbReference type="Proteomes" id="UP000054805">
    <property type="component" value="Unassembled WGS sequence"/>
</dbReference>
<feature type="non-terminal residue" evidence="1">
    <location>
        <position position="1"/>
    </location>
</feature>
<evidence type="ECO:0000313" key="1">
    <source>
        <dbReference type="EMBL" id="KRZ34067.1"/>
    </source>
</evidence>
<name>A0A0V1JGC4_TRIPS</name>
<keyword evidence="2" id="KW-1185">Reference proteome</keyword>
<dbReference type="EMBL" id="JYDS01000005">
    <property type="protein sequence ID" value="KRZ34067.1"/>
    <property type="molecule type" value="Genomic_DNA"/>
</dbReference>
<sequence length="71" mass="8103">LSNKLTFPPLRRPIIQSTKLEGEINVNSDAQVLMCARVGLKFTPVMEIRFNWTANYEQFTGVVSLRVMADF</sequence>
<accession>A0A0V1JGC4</accession>
<reference evidence="1 2" key="1">
    <citation type="submission" date="2015-01" db="EMBL/GenBank/DDBJ databases">
        <title>Evolution of Trichinella species and genotypes.</title>
        <authorList>
            <person name="Korhonen P.K."/>
            <person name="Edoardo P."/>
            <person name="Giuseppe L.R."/>
            <person name="Gasser R.B."/>
        </authorList>
    </citation>
    <scope>NUCLEOTIDE SEQUENCE [LARGE SCALE GENOMIC DNA]</scope>
    <source>
        <strain evidence="1">ISS588</strain>
    </source>
</reference>
<protein>
    <submittedName>
        <fullName evidence="1">Uncharacterized protein</fullName>
    </submittedName>
</protein>
<gene>
    <name evidence="1" type="ORF">T4B_2254</name>
</gene>
<evidence type="ECO:0000313" key="2">
    <source>
        <dbReference type="Proteomes" id="UP000054805"/>
    </source>
</evidence>
<proteinExistence type="predicted"/>